<protein>
    <recommendedName>
        <fullName evidence="3">C2H2-type domain-containing protein</fullName>
    </recommendedName>
</protein>
<keyword evidence="1" id="KW-0862">Zinc</keyword>
<keyword evidence="5" id="KW-1185">Reference proteome</keyword>
<feature type="region of interest" description="Disordered" evidence="2">
    <location>
        <begin position="1"/>
        <end position="29"/>
    </location>
</feature>
<dbReference type="AlphaFoldDB" id="A0A8X6JZD0"/>
<evidence type="ECO:0000256" key="2">
    <source>
        <dbReference type="SAM" id="MobiDB-lite"/>
    </source>
</evidence>
<evidence type="ECO:0000259" key="3">
    <source>
        <dbReference type="PROSITE" id="PS50157"/>
    </source>
</evidence>
<name>A0A8X6JZD0_NEPPI</name>
<accession>A0A8X6JZD0</accession>
<evidence type="ECO:0000313" key="4">
    <source>
        <dbReference type="EMBL" id="GFS48077.1"/>
    </source>
</evidence>
<keyword evidence="1" id="KW-0479">Metal-binding</keyword>
<feature type="compositionally biased region" description="Low complexity" evidence="2">
    <location>
        <begin position="160"/>
        <end position="177"/>
    </location>
</feature>
<gene>
    <name evidence="4" type="ORF">NPIL_638661</name>
</gene>
<dbReference type="EMBL" id="BMAW01091114">
    <property type="protein sequence ID" value="GFS48077.1"/>
    <property type="molecule type" value="Genomic_DNA"/>
</dbReference>
<evidence type="ECO:0000313" key="5">
    <source>
        <dbReference type="Proteomes" id="UP000887013"/>
    </source>
</evidence>
<reference evidence="4" key="1">
    <citation type="submission" date="2020-08" db="EMBL/GenBank/DDBJ databases">
        <title>Multicomponent nature underlies the extraordinary mechanical properties of spider dragline silk.</title>
        <authorList>
            <person name="Kono N."/>
            <person name="Nakamura H."/>
            <person name="Mori M."/>
            <person name="Yoshida Y."/>
            <person name="Ohtoshi R."/>
            <person name="Malay A.D."/>
            <person name="Moran D.A.P."/>
            <person name="Tomita M."/>
            <person name="Numata K."/>
            <person name="Arakawa K."/>
        </authorList>
    </citation>
    <scope>NUCLEOTIDE SEQUENCE</scope>
</reference>
<feature type="region of interest" description="Disordered" evidence="2">
    <location>
        <begin position="159"/>
        <end position="194"/>
    </location>
</feature>
<dbReference type="GO" id="GO:0008270">
    <property type="term" value="F:zinc ion binding"/>
    <property type="evidence" value="ECO:0007669"/>
    <property type="project" value="UniProtKB-KW"/>
</dbReference>
<keyword evidence="1" id="KW-0863">Zinc-finger</keyword>
<feature type="domain" description="C2H2-type" evidence="3">
    <location>
        <begin position="49"/>
        <end position="76"/>
    </location>
</feature>
<comment type="caution">
    <text evidence="4">The sequence shown here is derived from an EMBL/GenBank/DDBJ whole genome shotgun (WGS) entry which is preliminary data.</text>
</comment>
<dbReference type="PROSITE" id="PS50157">
    <property type="entry name" value="ZINC_FINGER_C2H2_2"/>
    <property type="match status" value="1"/>
</dbReference>
<feature type="non-terminal residue" evidence="4">
    <location>
        <position position="194"/>
    </location>
</feature>
<dbReference type="Proteomes" id="UP000887013">
    <property type="component" value="Unassembled WGS sequence"/>
</dbReference>
<feature type="region of interest" description="Disordered" evidence="2">
    <location>
        <begin position="88"/>
        <end position="114"/>
    </location>
</feature>
<dbReference type="InterPro" id="IPR013087">
    <property type="entry name" value="Znf_C2H2_type"/>
</dbReference>
<proteinExistence type="predicted"/>
<sequence length="194" mass="20580">MENSKCFNSPANSKELDSSCTSENATPTPVALRTRSQLEMSYLDAAKSGKCKLCAATFNQTNLLKAHIEKHRPTKKRSKALQAITDLSSGGPELSETPQAARAPSACQSRLFSPLSSASPSGSLAPSTIMDFPESPPLLSGIPDLVEDLIQTACVLNQESLSPQSSTRTPSPPLTISAIRNSPMSSPDAYRISS</sequence>
<feature type="compositionally biased region" description="Polar residues" evidence="2">
    <location>
        <begin position="1"/>
        <end position="27"/>
    </location>
</feature>
<dbReference type="PROSITE" id="PS00028">
    <property type="entry name" value="ZINC_FINGER_C2H2_1"/>
    <property type="match status" value="1"/>
</dbReference>
<evidence type="ECO:0000256" key="1">
    <source>
        <dbReference type="PROSITE-ProRule" id="PRU00042"/>
    </source>
</evidence>
<organism evidence="4 5">
    <name type="scientific">Nephila pilipes</name>
    <name type="common">Giant wood spider</name>
    <name type="synonym">Nephila maculata</name>
    <dbReference type="NCBI Taxonomy" id="299642"/>
    <lineage>
        <taxon>Eukaryota</taxon>
        <taxon>Metazoa</taxon>
        <taxon>Ecdysozoa</taxon>
        <taxon>Arthropoda</taxon>
        <taxon>Chelicerata</taxon>
        <taxon>Arachnida</taxon>
        <taxon>Araneae</taxon>
        <taxon>Araneomorphae</taxon>
        <taxon>Entelegynae</taxon>
        <taxon>Araneoidea</taxon>
        <taxon>Nephilidae</taxon>
        <taxon>Nephila</taxon>
    </lineage>
</organism>